<keyword evidence="4 6" id="KW-1133">Transmembrane helix</keyword>
<dbReference type="Proteomes" id="UP000478867">
    <property type="component" value="Unassembled WGS sequence"/>
</dbReference>
<keyword evidence="2" id="KW-1003">Cell membrane</keyword>
<dbReference type="GO" id="GO:0005886">
    <property type="term" value="C:plasma membrane"/>
    <property type="evidence" value="ECO:0007669"/>
    <property type="project" value="UniProtKB-SubCell"/>
</dbReference>
<name>A0A0D3Q3V4_STAAU</name>
<proteinExistence type="predicted"/>
<comment type="subcellular location">
    <subcellularLocation>
        <location evidence="1">Cell membrane</location>
        <topology evidence="1">Multi-pass membrane protein</topology>
    </subcellularLocation>
</comment>
<dbReference type="RefSeq" id="WP_001085819.1">
    <property type="nucleotide sequence ID" value="NZ_AP014921.1"/>
</dbReference>
<feature type="transmembrane region" description="Helical" evidence="6">
    <location>
        <begin position="222"/>
        <end position="243"/>
    </location>
</feature>
<reference evidence="10" key="2">
    <citation type="submission" date="2015-06" db="EMBL/GenBank/DDBJ databases">
        <authorList>
            <person name="Diene S.M."/>
            <person name="Von Dach E."/>
            <person name="Fankhauser C."/>
            <person name="Schrenzel J."/>
            <person name="Harbarth S."/>
            <person name="Francois P."/>
        </authorList>
    </citation>
    <scope>NUCLEOTIDE SEQUENCE</scope>
    <source>
        <strain evidence="10">MRSA_S26</strain>
    </source>
</reference>
<evidence type="ECO:0000313" key="16">
    <source>
        <dbReference type="Proteomes" id="UP000471199"/>
    </source>
</evidence>
<accession>A0A1E8XBF6</accession>
<dbReference type="AlphaFoldDB" id="A0A0D3Q3V4"/>
<evidence type="ECO:0000313" key="15">
    <source>
        <dbReference type="Proteomes" id="UP000466646"/>
    </source>
</evidence>
<evidence type="ECO:0000313" key="7">
    <source>
        <dbReference type="EMBL" id="ATC70203.1"/>
    </source>
</evidence>
<reference evidence="16 17" key="5">
    <citation type="submission" date="2019-11" db="EMBL/GenBank/DDBJ databases">
        <title>Implementation of targeted gown and glove precautions to prevent Staphylococcus aureus acquisition in community-based nursing homes.</title>
        <authorList>
            <person name="Stine O.C."/>
        </authorList>
    </citation>
    <scope>NUCLEOTIDE SEQUENCE [LARGE SCALE GENOMIC DNA]</scope>
    <source>
        <strain evidence="12 17">S_1081.LBCF.DN</strain>
        <strain evidence="11 16">S_2062.LAUP.DI</strain>
    </source>
</reference>
<dbReference type="EMBL" id="LALJ01000031">
    <property type="protein sequence ID" value="KMR35582.1"/>
    <property type="molecule type" value="Genomic_DNA"/>
</dbReference>
<evidence type="ECO:0000313" key="8">
    <source>
        <dbReference type="EMBL" id="KMR35582.1"/>
    </source>
</evidence>
<feature type="transmembrane region" description="Helical" evidence="6">
    <location>
        <begin position="342"/>
        <end position="364"/>
    </location>
</feature>
<evidence type="ECO:0000313" key="11">
    <source>
        <dbReference type="EMBL" id="MVK35793.1"/>
    </source>
</evidence>
<feature type="transmembrane region" description="Helical" evidence="6">
    <location>
        <begin position="278"/>
        <end position="303"/>
    </location>
</feature>
<dbReference type="PANTHER" id="PTHR30250">
    <property type="entry name" value="PST FAMILY PREDICTED COLANIC ACID TRANSPORTER"/>
    <property type="match status" value="1"/>
</dbReference>
<feature type="transmembrane region" description="Helical" evidence="6">
    <location>
        <begin position="309"/>
        <end position="330"/>
    </location>
</feature>
<sequence>MAKKVFIMDSVKTIIGTLLIALGLQFLAYPIINQRVGNEAFGSILTIYTIITITSVVLGNTLNNIRLINMNLYKSNHYYWKFASILLISILIESIALIIVFLYFFNLNIIDIIFLILLNILMCLRIYLNVFFRMTLKYNQILYIALIQFLGLLIGLFLYYLTQNWIVCFITSELFATIYTLVKLRGLTIGEYQSEDNNVVKDYVMLLSTNSLNNLNLYLDRLILLPIIGGTAVTISFLSTFIGKMLATFLYPINNVVLSYISVNESDNIKKQYLKTNLIAIAALCLVMIICYPITIIIVSLLYNIDSSLYSKFIILGNIGVLFNAVSIMIQTLNTKHASITLQANYMTLHTITFIFITILMTIAFGLNGFFWTTLFSNIIKYVILNIIGLKSKFINKKDVD</sequence>
<dbReference type="EMBL" id="WPXC01000017">
    <property type="protein sequence ID" value="MVM11093.1"/>
    <property type="molecule type" value="Genomic_DNA"/>
</dbReference>
<evidence type="ECO:0000313" key="14">
    <source>
        <dbReference type="Proteomes" id="UP000217245"/>
    </source>
</evidence>
<evidence type="ECO:0000256" key="5">
    <source>
        <dbReference type="ARBA" id="ARBA00023136"/>
    </source>
</evidence>
<dbReference type="SMR" id="A0A0D3Q3V4"/>
<evidence type="ECO:0000256" key="1">
    <source>
        <dbReference type="ARBA" id="ARBA00004651"/>
    </source>
</evidence>
<gene>
    <name evidence="10" type="ORF">ACR79_06615</name>
    <name evidence="7" type="ORF">CNH36_00605</name>
    <name evidence="9" type="ORF">EP54_05910</name>
    <name evidence="8" type="ORF">EQ90_11730</name>
    <name evidence="11" type="ORF">GO814_11650</name>
    <name evidence="12" type="ORF">GO942_10350</name>
    <name evidence="13" type="ORF">GZ130_01030</name>
</gene>
<keyword evidence="5 6" id="KW-0472">Membrane</keyword>
<accession>A0A0D3Q3V4</accession>
<dbReference type="Proteomes" id="UP000471199">
    <property type="component" value="Unassembled WGS sequence"/>
</dbReference>
<feature type="transmembrane region" description="Helical" evidence="6">
    <location>
        <begin position="82"/>
        <end position="103"/>
    </location>
</feature>
<dbReference type="InterPro" id="IPR050833">
    <property type="entry name" value="Poly_Biosynth_Transport"/>
</dbReference>
<evidence type="ECO:0000313" key="12">
    <source>
        <dbReference type="EMBL" id="MVM11093.1"/>
    </source>
</evidence>
<feature type="transmembrane region" description="Helical" evidence="6">
    <location>
        <begin position="44"/>
        <end position="62"/>
    </location>
</feature>
<dbReference type="EMBL" id="CP023391">
    <property type="protein sequence ID" value="ATC70203.1"/>
    <property type="molecule type" value="Genomic_DNA"/>
</dbReference>
<organism evidence="12 17">
    <name type="scientific">Staphylococcus aureus</name>
    <dbReference type="NCBI Taxonomy" id="1280"/>
    <lineage>
        <taxon>Bacteria</taxon>
        <taxon>Bacillati</taxon>
        <taxon>Bacillota</taxon>
        <taxon>Bacilli</taxon>
        <taxon>Bacillales</taxon>
        <taxon>Staphylococcaceae</taxon>
        <taxon>Staphylococcus</taxon>
    </lineage>
</organism>
<dbReference type="Proteomes" id="UP000217245">
    <property type="component" value="Chromosome"/>
</dbReference>
<feature type="transmembrane region" description="Helical" evidence="6">
    <location>
        <begin position="140"/>
        <end position="158"/>
    </location>
</feature>
<keyword evidence="3 6" id="KW-0812">Transmembrane</keyword>
<evidence type="ECO:0000256" key="2">
    <source>
        <dbReference type="ARBA" id="ARBA00022475"/>
    </source>
</evidence>
<evidence type="ECO:0000313" key="17">
    <source>
        <dbReference type="Proteomes" id="UP000478867"/>
    </source>
</evidence>
<reference evidence="8" key="1">
    <citation type="journal article" date="2015" name="J. Infect. Dis.">
        <title>Parallel Epidemics of Community-Associated Methicillin-Resistant Staphylococcus aureus USA300 Infection in North and South America.</title>
        <authorList>
            <person name="Planet P.J."/>
            <person name="Diaz L."/>
            <person name="Kolokotronis S.O."/>
            <person name="Narechania A."/>
            <person name="Reyes J."/>
            <person name="Xing G."/>
            <person name="Rincon S."/>
            <person name="Smith H."/>
            <person name="Panesso D."/>
            <person name="Ryan C."/>
            <person name="Smith D.P."/>
            <person name="Guzman M."/>
            <person name="Zurita J."/>
            <person name="Sebra R."/>
            <person name="Deikus G."/>
            <person name="Nolan R.L."/>
            <person name="Tenover F.C."/>
            <person name="Weinstock G.M."/>
            <person name="Robinson D.A."/>
            <person name="Arias C.A."/>
        </authorList>
    </citation>
    <scope>NUCLEOTIDE SEQUENCE</scope>
    <source>
        <strain evidence="8">CA15</strain>
        <strain evidence="9">M121</strain>
    </source>
</reference>
<dbReference type="EMBL" id="LALQ01000021">
    <property type="protein sequence ID" value="KMR57367.1"/>
    <property type="molecule type" value="Genomic_DNA"/>
</dbReference>
<evidence type="ECO:0000256" key="4">
    <source>
        <dbReference type="ARBA" id="ARBA00022989"/>
    </source>
</evidence>
<evidence type="ECO:0000313" key="10">
    <source>
        <dbReference type="EMBL" id="KSA80458.1"/>
    </source>
</evidence>
<reference evidence="10" key="3">
    <citation type="journal article" date="2016" name="J. Infect. Dis.">
        <title>Comparative Genomics of Community-Associated Methicillin-Resistant Staphylococcus aureus Shows the Emergence of Clone ST8-USA300 in Geneva, Switzerland.</title>
        <authorList>
            <person name="Von Dach E."/>
            <person name="Diene S.M."/>
            <person name="Fankhauser C."/>
            <person name="Schrenzel J."/>
            <person name="Harbarth S."/>
            <person name="Francois P."/>
        </authorList>
    </citation>
    <scope>NUCLEOTIDE SEQUENCE</scope>
    <source>
        <strain evidence="10">MRSA_S26</strain>
    </source>
</reference>
<feature type="transmembrane region" description="Helical" evidence="6">
    <location>
        <begin position="109"/>
        <end position="128"/>
    </location>
</feature>
<dbReference type="EMBL" id="WPTS01000035">
    <property type="protein sequence ID" value="MVK35793.1"/>
    <property type="molecule type" value="Genomic_DNA"/>
</dbReference>
<evidence type="ECO:0000313" key="9">
    <source>
        <dbReference type="EMBL" id="KMR57367.1"/>
    </source>
</evidence>
<dbReference type="PANTHER" id="PTHR30250:SF11">
    <property type="entry name" value="O-ANTIGEN TRANSPORTER-RELATED"/>
    <property type="match status" value="1"/>
</dbReference>
<evidence type="ECO:0000256" key="3">
    <source>
        <dbReference type="ARBA" id="ARBA00022692"/>
    </source>
</evidence>
<feature type="transmembrane region" description="Helical" evidence="6">
    <location>
        <begin position="249"/>
        <end position="266"/>
    </location>
</feature>
<protein>
    <submittedName>
        <fullName evidence="12">Capsular biosynthesis protein</fullName>
    </submittedName>
</protein>
<dbReference type="Proteomes" id="UP000466646">
    <property type="component" value="Unassembled WGS sequence"/>
</dbReference>
<dbReference type="EMBL" id="LFVP01000003">
    <property type="protein sequence ID" value="KSA80458.1"/>
    <property type="molecule type" value="Genomic_DNA"/>
</dbReference>
<reference evidence="7 14" key="4">
    <citation type="submission" date="2017-09" db="EMBL/GenBank/DDBJ databases">
        <title>A single nucleotide polymorphism in the Staphylococcus aureus virulence regulator SaeR abolishes pathogenesis.</title>
        <authorList>
            <person name="Copin R.J."/>
            <person name="Sause W."/>
            <person name="Shopsin B."/>
            <person name="Torres V.J."/>
        </authorList>
    </citation>
    <scope>NUCLEOTIDE SEQUENCE [LARGE SCALE GENOMIC DNA]</scope>
    <source>
        <strain evidence="14">Newman</strain>
        <strain evidence="7">Newman_D2C</strain>
    </source>
</reference>
<dbReference type="EMBL" id="JAAFLG010000002">
    <property type="protein sequence ID" value="NDP55180.1"/>
    <property type="molecule type" value="Genomic_DNA"/>
</dbReference>
<dbReference type="OMA" id="ITILMYD"/>
<evidence type="ECO:0000313" key="13">
    <source>
        <dbReference type="EMBL" id="NDP55180.1"/>
    </source>
</evidence>
<evidence type="ECO:0000256" key="6">
    <source>
        <dbReference type="SAM" id="Phobius"/>
    </source>
</evidence>
<dbReference type="Proteomes" id="UP000052129">
    <property type="component" value="Unassembled WGS sequence"/>
</dbReference>
<reference evidence="13 15" key="6">
    <citation type="submission" date="2020-01" db="EMBL/GenBank/DDBJ databases">
        <title>Analysis of Virulence and Antimicrobial Resistance Gene Carriage in Staphylococcus aureus Infections in Equids Using Whole Genome Sequencing.</title>
        <authorList>
            <person name="Little S.V."/>
            <person name="Hillhouse A.E."/>
            <person name="Cohen N.D."/>
            <person name="Lawhon S.D."/>
            <person name="Bryan L.K."/>
        </authorList>
    </citation>
    <scope>NUCLEOTIDE SEQUENCE [LARGE SCALE GENOMIC DNA]</scope>
    <source>
        <strain evidence="13 15">61-017</strain>
    </source>
</reference>